<accession>A0ABP9A898</accession>
<name>A0ABP9A898_9ACTN</name>
<dbReference type="Proteomes" id="UP001501147">
    <property type="component" value="Unassembled WGS sequence"/>
</dbReference>
<organism evidence="1 2">
    <name type="scientific">Streptomyces sanyensis</name>
    <dbReference type="NCBI Taxonomy" id="568869"/>
    <lineage>
        <taxon>Bacteria</taxon>
        <taxon>Bacillati</taxon>
        <taxon>Actinomycetota</taxon>
        <taxon>Actinomycetes</taxon>
        <taxon>Kitasatosporales</taxon>
        <taxon>Streptomycetaceae</taxon>
        <taxon>Streptomyces</taxon>
    </lineage>
</organism>
<keyword evidence="2" id="KW-1185">Reference proteome</keyword>
<evidence type="ECO:0000313" key="1">
    <source>
        <dbReference type="EMBL" id="GAA4776262.1"/>
    </source>
</evidence>
<proteinExistence type="predicted"/>
<sequence>MAVGGQHDAFVRGPRGGRPLLVTLSAVRHRDSYVWAYGIVGSRYRVAQRPRTRVQRW</sequence>
<protein>
    <submittedName>
        <fullName evidence="1">Uncharacterized protein</fullName>
    </submittedName>
</protein>
<dbReference type="EMBL" id="BAABJV010000005">
    <property type="protein sequence ID" value="GAA4776262.1"/>
    <property type="molecule type" value="Genomic_DNA"/>
</dbReference>
<evidence type="ECO:0000313" key="2">
    <source>
        <dbReference type="Proteomes" id="UP001501147"/>
    </source>
</evidence>
<gene>
    <name evidence="1" type="ORF">GCM10023329_26280</name>
</gene>
<comment type="caution">
    <text evidence="1">The sequence shown here is derived from an EMBL/GenBank/DDBJ whole genome shotgun (WGS) entry which is preliminary data.</text>
</comment>
<dbReference type="RefSeq" id="WP_345613451.1">
    <property type="nucleotide sequence ID" value="NZ_BAABJV010000005.1"/>
</dbReference>
<reference evidence="2" key="1">
    <citation type="journal article" date="2019" name="Int. J. Syst. Evol. Microbiol.">
        <title>The Global Catalogue of Microorganisms (GCM) 10K type strain sequencing project: providing services to taxonomists for standard genome sequencing and annotation.</title>
        <authorList>
            <consortium name="The Broad Institute Genomics Platform"/>
            <consortium name="The Broad Institute Genome Sequencing Center for Infectious Disease"/>
            <person name="Wu L."/>
            <person name="Ma J."/>
        </authorList>
    </citation>
    <scope>NUCLEOTIDE SEQUENCE [LARGE SCALE GENOMIC DNA]</scope>
    <source>
        <strain evidence="2">JCM 18324</strain>
    </source>
</reference>